<keyword evidence="14" id="KW-0157">Chromophore</keyword>
<evidence type="ECO:0000256" key="12">
    <source>
        <dbReference type="ARBA" id="ARBA00022777"/>
    </source>
</evidence>
<evidence type="ECO:0000256" key="13">
    <source>
        <dbReference type="ARBA" id="ARBA00022840"/>
    </source>
</evidence>
<dbReference type="Proteomes" id="UP000246058">
    <property type="component" value="Chromosome"/>
</dbReference>
<dbReference type="CDD" id="cd00130">
    <property type="entry name" value="PAS"/>
    <property type="match status" value="2"/>
</dbReference>
<dbReference type="AlphaFoldDB" id="A0A2U8VYT5"/>
<keyword evidence="9" id="KW-0808">Transferase</keyword>
<evidence type="ECO:0000256" key="16">
    <source>
        <dbReference type="ARBA" id="ARBA00023170"/>
    </source>
</evidence>
<keyword evidence="13" id="KW-0067">ATP-binding</keyword>
<dbReference type="SUPFAM" id="SSF55785">
    <property type="entry name" value="PYP-like sensor domain (PAS domain)"/>
    <property type="match status" value="2"/>
</dbReference>
<dbReference type="Gene3D" id="2.10.70.100">
    <property type="match status" value="1"/>
</dbReference>
<dbReference type="SMART" id="SM00091">
    <property type="entry name" value="PAS"/>
    <property type="match status" value="2"/>
</dbReference>
<dbReference type="InterPro" id="IPR000014">
    <property type="entry name" value="PAS"/>
</dbReference>
<feature type="domain" description="PAC" evidence="18">
    <location>
        <begin position="114"/>
        <end position="168"/>
    </location>
</feature>
<keyword evidence="11" id="KW-0547">Nucleotide-binding</keyword>
<dbReference type="InterPro" id="IPR011102">
    <property type="entry name" value="Sig_transdc_His_kinase_HWE"/>
</dbReference>
<keyword evidence="5" id="KW-0597">Phosphoprotein</keyword>
<evidence type="ECO:0000256" key="5">
    <source>
        <dbReference type="ARBA" id="ARBA00022553"/>
    </source>
</evidence>
<name>A0A2U8VYT5_9HYPH</name>
<comment type="catalytic activity">
    <reaction evidence="1">
        <text>ATP + protein L-histidine = ADP + protein N-phospho-L-histidine.</text>
        <dbReference type="EC" id="2.7.13.3"/>
    </reaction>
</comment>
<dbReference type="GO" id="GO:0004673">
    <property type="term" value="F:protein histidine kinase activity"/>
    <property type="evidence" value="ECO:0007669"/>
    <property type="project" value="UniProtKB-EC"/>
</dbReference>
<evidence type="ECO:0000256" key="11">
    <source>
        <dbReference type="ARBA" id="ARBA00022741"/>
    </source>
</evidence>
<dbReference type="EC" id="2.7.13.3" evidence="2"/>
<evidence type="ECO:0000256" key="14">
    <source>
        <dbReference type="ARBA" id="ARBA00022991"/>
    </source>
</evidence>
<dbReference type="SMART" id="SM00086">
    <property type="entry name" value="PAC"/>
    <property type="match status" value="2"/>
</dbReference>
<dbReference type="SMART" id="SM00911">
    <property type="entry name" value="HWE_HK"/>
    <property type="match status" value="1"/>
</dbReference>
<keyword evidence="10" id="KW-0677">Repeat</keyword>
<dbReference type="InterPro" id="IPR000700">
    <property type="entry name" value="PAS-assoc_C"/>
</dbReference>
<dbReference type="InterPro" id="IPR036890">
    <property type="entry name" value="HATPase_C_sf"/>
</dbReference>
<keyword evidence="8" id="KW-0288">FMN</keyword>
<evidence type="ECO:0000259" key="18">
    <source>
        <dbReference type="PROSITE" id="PS50113"/>
    </source>
</evidence>
<dbReference type="Gene3D" id="3.30.565.10">
    <property type="entry name" value="Histidine kinase-like ATPase, C-terminal domain"/>
    <property type="match status" value="1"/>
</dbReference>
<dbReference type="EMBL" id="CP029551">
    <property type="protein sequence ID" value="AWN38957.1"/>
    <property type="molecule type" value="Genomic_DNA"/>
</dbReference>
<organism evidence="19 20">
    <name type="scientific">Methylobacterium radiodurans</name>
    <dbReference type="NCBI Taxonomy" id="2202828"/>
    <lineage>
        <taxon>Bacteria</taxon>
        <taxon>Pseudomonadati</taxon>
        <taxon>Pseudomonadota</taxon>
        <taxon>Alphaproteobacteria</taxon>
        <taxon>Hyphomicrobiales</taxon>
        <taxon>Methylobacteriaceae</taxon>
        <taxon>Methylobacterium</taxon>
    </lineage>
</organism>
<feature type="domain" description="PAS" evidence="17">
    <location>
        <begin position="38"/>
        <end position="109"/>
    </location>
</feature>
<evidence type="ECO:0000256" key="4">
    <source>
        <dbReference type="ARBA" id="ARBA00022543"/>
    </source>
</evidence>
<dbReference type="Gene3D" id="3.30.450.20">
    <property type="entry name" value="PAS domain"/>
    <property type="match status" value="3"/>
</dbReference>
<accession>A0A2U8VYT5</accession>
<keyword evidence="7" id="KW-0285">Flavoprotein</keyword>
<evidence type="ECO:0000256" key="1">
    <source>
        <dbReference type="ARBA" id="ARBA00000085"/>
    </source>
</evidence>
<proteinExistence type="predicted"/>
<dbReference type="InterPro" id="IPR001610">
    <property type="entry name" value="PAC"/>
</dbReference>
<evidence type="ECO:0000256" key="8">
    <source>
        <dbReference type="ARBA" id="ARBA00022643"/>
    </source>
</evidence>
<keyword evidence="12 19" id="KW-0418">Kinase</keyword>
<evidence type="ECO:0000313" key="20">
    <source>
        <dbReference type="Proteomes" id="UP000246058"/>
    </source>
</evidence>
<evidence type="ECO:0000256" key="9">
    <source>
        <dbReference type="ARBA" id="ARBA00022679"/>
    </source>
</evidence>
<evidence type="ECO:0000313" key="19">
    <source>
        <dbReference type="EMBL" id="AWN38957.1"/>
    </source>
</evidence>
<keyword evidence="16" id="KW-0675">Receptor</keyword>
<dbReference type="PROSITE" id="PS50112">
    <property type="entry name" value="PAS"/>
    <property type="match status" value="1"/>
</dbReference>
<dbReference type="KEGG" id="meti:DK427_11100"/>
<dbReference type="OrthoDB" id="9760752at2"/>
<protein>
    <recommendedName>
        <fullName evidence="3">Blue-light-activated histidine kinase</fullName>
        <ecNumber evidence="2">2.7.13.3</ecNumber>
    </recommendedName>
</protein>
<keyword evidence="20" id="KW-1185">Reference proteome</keyword>
<dbReference type="Pfam" id="PF08447">
    <property type="entry name" value="PAS_3"/>
    <property type="match status" value="2"/>
</dbReference>
<gene>
    <name evidence="19" type="ORF">DK427_11100</name>
</gene>
<dbReference type="InterPro" id="IPR013655">
    <property type="entry name" value="PAS_fold_3"/>
</dbReference>
<reference evidence="19 20" key="1">
    <citation type="submission" date="2018-05" db="EMBL/GenBank/DDBJ databases">
        <title>Complete Genome Sequence of Methylobacterium sp. 17Sr1-43.</title>
        <authorList>
            <person name="Srinivasan S."/>
        </authorList>
    </citation>
    <scope>NUCLEOTIDE SEQUENCE [LARGE SCALE GENOMIC DNA]</scope>
    <source>
        <strain evidence="19 20">17Sr1-43</strain>
    </source>
</reference>
<evidence type="ECO:0000259" key="17">
    <source>
        <dbReference type="PROSITE" id="PS50112"/>
    </source>
</evidence>
<evidence type="ECO:0000256" key="15">
    <source>
        <dbReference type="ARBA" id="ARBA00023026"/>
    </source>
</evidence>
<evidence type="ECO:0000256" key="2">
    <source>
        <dbReference type="ARBA" id="ARBA00012438"/>
    </source>
</evidence>
<keyword evidence="15" id="KW-0843">Virulence</keyword>
<dbReference type="Pfam" id="PF07536">
    <property type="entry name" value="HWE_HK"/>
    <property type="match status" value="1"/>
</dbReference>
<dbReference type="PANTHER" id="PTHR41523">
    <property type="entry name" value="TWO-COMPONENT SYSTEM SENSOR PROTEIN"/>
    <property type="match status" value="1"/>
</dbReference>
<dbReference type="InterPro" id="IPR035965">
    <property type="entry name" value="PAS-like_dom_sf"/>
</dbReference>
<evidence type="ECO:0000256" key="6">
    <source>
        <dbReference type="ARBA" id="ARBA00022606"/>
    </source>
</evidence>
<dbReference type="PROSITE" id="PS50113">
    <property type="entry name" value="PAC"/>
    <property type="match status" value="2"/>
</dbReference>
<sequence>MRNAVSALREAGGQIVGGCIIAIDITERREAEERLGASEARLRLALDASRLGVWSFEVESDRFVFDARTAEISGLAPVGQLDANTIWAAVHPEDRALLQARLAEVLDPGGSGWSQAEGRFIHPDGAVRWIQARAQIVHADGQRQPGARVLGTLLDISEQRAAELALRASKARLRTLVEGVPHLVWRATAWGDRTWSSPQWCAYTGLSELASRGLGWLEAVHPQDRGGVMAAWRATEQLEALMVEHRLHDVQAACYRWFSTRAVPVRDVISGEITEWFGTSTDIDALRQLQERQSVMVAELQHRTRNLIGVVRSVAQQTLKNARSLDVFRVQFNDRLSALSRVQSLLSRSEQAPITLRTLIQSELDALGAAAMQDRINLVGPTVALRKATVQTFALALHELATNARKYGALTNERGRLEITWCTYQDEQGGSRLLLEWFEAGIVRLSESREPVRRGYGRELIEKALPYALKARTCYALNESELRCSIDIPLTDGLFMKN</sequence>
<dbReference type="GO" id="GO:0009881">
    <property type="term" value="F:photoreceptor activity"/>
    <property type="evidence" value="ECO:0007669"/>
    <property type="project" value="UniProtKB-KW"/>
</dbReference>
<keyword evidence="6" id="KW-0716">Sensory transduction</keyword>
<evidence type="ECO:0000256" key="7">
    <source>
        <dbReference type="ARBA" id="ARBA00022630"/>
    </source>
</evidence>
<dbReference type="PANTHER" id="PTHR41523:SF7">
    <property type="entry name" value="HISTIDINE KINASE"/>
    <property type="match status" value="1"/>
</dbReference>
<evidence type="ECO:0000256" key="3">
    <source>
        <dbReference type="ARBA" id="ARBA00021740"/>
    </source>
</evidence>
<evidence type="ECO:0000256" key="10">
    <source>
        <dbReference type="ARBA" id="ARBA00022737"/>
    </source>
</evidence>
<feature type="domain" description="PAC" evidence="18">
    <location>
        <begin position="1"/>
        <end position="37"/>
    </location>
</feature>
<dbReference type="GO" id="GO:0005524">
    <property type="term" value="F:ATP binding"/>
    <property type="evidence" value="ECO:0007669"/>
    <property type="project" value="UniProtKB-KW"/>
</dbReference>
<dbReference type="NCBIfam" id="TIGR00229">
    <property type="entry name" value="sensory_box"/>
    <property type="match status" value="1"/>
</dbReference>
<keyword evidence="4" id="KW-0600">Photoreceptor protein</keyword>